<dbReference type="Pfam" id="PF26215">
    <property type="entry name" value="HTH_animal"/>
    <property type="match status" value="1"/>
</dbReference>
<dbReference type="Proteomes" id="UP001176940">
    <property type="component" value="Unassembled WGS sequence"/>
</dbReference>
<dbReference type="PANTHER" id="PTHR21301:SF13">
    <property type="match status" value="1"/>
</dbReference>
<proteinExistence type="predicted"/>
<gene>
    <name evidence="3" type="ORF">RIMI_LOCUS6514859</name>
</gene>
<evidence type="ECO:0000259" key="2">
    <source>
        <dbReference type="Pfam" id="PF26215"/>
    </source>
</evidence>
<evidence type="ECO:0000256" key="1">
    <source>
        <dbReference type="SAM" id="MobiDB-lite"/>
    </source>
</evidence>
<protein>
    <recommendedName>
        <fullName evidence="2">Helix-turn-helix domain-containing protein</fullName>
    </recommendedName>
</protein>
<feature type="domain" description="Helix-turn-helix" evidence="2">
    <location>
        <begin position="191"/>
        <end position="248"/>
    </location>
</feature>
<evidence type="ECO:0000313" key="3">
    <source>
        <dbReference type="EMBL" id="CAJ0935816.1"/>
    </source>
</evidence>
<keyword evidence="4" id="KW-1185">Reference proteome</keyword>
<name>A0ABN9LB34_9NEOB</name>
<dbReference type="InterPro" id="IPR058912">
    <property type="entry name" value="HTH_animal"/>
</dbReference>
<organism evidence="3 4">
    <name type="scientific">Ranitomeya imitator</name>
    <name type="common">mimic poison frog</name>
    <dbReference type="NCBI Taxonomy" id="111125"/>
    <lineage>
        <taxon>Eukaryota</taxon>
        <taxon>Metazoa</taxon>
        <taxon>Chordata</taxon>
        <taxon>Craniata</taxon>
        <taxon>Vertebrata</taxon>
        <taxon>Euteleostomi</taxon>
        <taxon>Amphibia</taxon>
        <taxon>Batrachia</taxon>
        <taxon>Anura</taxon>
        <taxon>Neobatrachia</taxon>
        <taxon>Hyloidea</taxon>
        <taxon>Dendrobatidae</taxon>
        <taxon>Dendrobatinae</taxon>
        <taxon>Ranitomeya</taxon>
    </lineage>
</organism>
<dbReference type="PANTHER" id="PTHR21301">
    <property type="entry name" value="REVERSE TRANSCRIPTASE"/>
    <property type="match status" value="1"/>
</dbReference>
<dbReference type="EMBL" id="CAUEEQ010011769">
    <property type="protein sequence ID" value="CAJ0935816.1"/>
    <property type="molecule type" value="Genomic_DNA"/>
</dbReference>
<feature type="region of interest" description="Disordered" evidence="1">
    <location>
        <begin position="1"/>
        <end position="38"/>
    </location>
</feature>
<evidence type="ECO:0000313" key="4">
    <source>
        <dbReference type="Proteomes" id="UP001176940"/>
    </source>
</evidence>
<accession>A0ABN9LB34</accession>
<comment type="caution">
    <text evidence="3">The sequence shown here is derived from an EMBL/GenBank/DDBJ whole genome shotgun (WGS) entry which is preliminary data.</text>
</comment>
<reference evidence="3" key="1">
    <citation type="submission" date="2023-07" db="EMBL/GenBank/DDBJ databases">
        <authorList>
            <person name="Stuckert A."/>
        </authorList>
    </citation>
    <scope>NUCLEOTIDE SEQUENCE</scope>
</reference>
<sequence>MHIAEVCEGRGGTGAGEEDNDESEDGSRSSSQGGDAGHGEVATELLRVKMGELLLPEEPTLKDVFPAIIHCDSSIINMAAQLGSIQANMTKMQHAMHVVKEREEAVALEEAGTSRDRTGSRYIDDVLVIWRGGIDDFSDFVKSLNVNDVGLHFTYEASPTKLAFLDICIERSSNGAITTKTHRKETATNSLLRWESNHPVPLKRGIPKGQYLRIRRNCSDDSSFHEQANDLRGRFRDRGYPEEVLKKAYKETIRQERKDLLTPKTKSDNDTQIRFITTYCNGANDIRDIFQRHWPILLMDRDIKSHVSLYPQITYRKGRSLGDRLLHSHYDPKTNLNPHLDHVKGCFRCGNCKACASILTTKKFTSNVTGTTYSIRQFINCRTKGVIYKANCECGMEYVGKTKREFRKRIHAARLLTVSYSALHIRHRYIYTT</sequence>